<dbReference type="Proteomes" id="UP000077280">
    <property type="component" value="Unassembled WGS sequence"/>
</dbReference>
<dbReference type="EMBL" id="WERX01000005">
    <property type="protein sequence ID" value="MDV7693774.1"/>
    <property type="molecule type" value="Genomic_DNA"/>
</dbReference>
<proteinExistence type="predicted"/>
<reference evidence="3 4" key="1">
    <citation type="submission" date="2016-05" db="EMBL/GenBank/DDBJ databases">
        <title>Draft genome sequence of Pediococcus parvulus 2.6, a probiotic beta-glucan producer strain.</title>
        <authorList>
            <person name="Mohedano M.L."/>
            <person name="Perez-Ramos A."/>
            <person name="Duenas M.T."/>
            <person name="Lamontanara A."/>
            <person name="Orru L."/>
            <person name="Spano G."/>
            <person name="Capozzi V."/>
            <person name="Lopez P."/>
        </authorList>
    </citation>
    <scope>NUCLEOTIDE SEQUENCE [LARGE SCALE GENOMIC DNA]</scope>
    <source>
        <strain evidence="3 4">2.6</strain>
    </source>
</reference>
<feature type="domain" description="Flavodoxin-like" evidence="1">
    <location>
        <begin position="5"/>
        <end position="157"/>
    </location>
</feature>
<dbReference type="PANTHER" id="PTHR39201">
    <property type="entry name" value="EXPORTED PROTEIN-RELATED"/>
    <property type="match status" value="1"/>
</dbReference>
<dbReference type="AlphaFoldDB" id="A0AAP5TD40"/>
<dbReference type="Proteomes" id="UP001275867">
    <property type="component" value="Unassembled WGS sequence"/>
</dbReference>
<dbReference type="SUPFAM" id="SSF52218">
    <property type="entry name" value="Flavoproteins"/>
    <property type="match status" value="1"/>
</dbReference>
<organism evidence="2 5">
    <name type="scientific">Pediococcus parvulus</name>
    <dbReference type="NCBI Taxonomy" id="54062"/>
    <lineage>
        <taxon>Bacteria</taxon>
        <taxon>Bacillati</taxon>
        <taxon>Bacillota</taxon>
        <taxon>Bacilli</taxon>
        <taxon>Lactobacillales</taxon>
        <taxon>Lactobacillaceae</taxon>
        <taxon>Pediococcus</taxon>
    </lineage>
</organism>
<keyword evidence="4" id="KW-1185">Reference proteome</keyword>
<evidence type="ECO:0000313" key="3">
    <source>
        <dbReference type="EMBL" id="OAD64499.1"/>
    </source>
</evidence>
<comment type="caution">
    <text evidence="2">The sequence shown here is derived from an EMBL/GenBank/DDBJ whole genome shotgun (WGS) entry which is preliminary data.</text>
</comment>
<dbReference type="GO" id="GO:0016651">
    <property type="term" value="F:oxidoreductase activity, acting on NAD(P)H"/>
    <property type="evidence" value="ECO:0007669"/>
    <property type="project" value="UniProtKB-ARBA"/>
</dbReference>
<dbReference type="Gene3D" id="3.40.50.360">
    <property type="match status" value="1"/>
</dbReference>
<dbReference type="PANTHER" id="PTHR39201:SF1">
    <property type="entry name" value="FLAVODOXIN-LIKE DOMAIN-CONTAINING PROTEIN"/>
    <property type="match status" value="1"/>
</dbReference>
<dbReference type="RefSeq" id="WP_068805567.1">
    <property type="nucleotide sequence ID" value="NZ_LXND01000032.1"/>
</dbReference>
<name>A0AAP5TD40_9LACO</name>
<accession>A0AAP5TD40</accession>
<dbReference type="PROSITE" id="PS50902">
    <property type="entry name" value="FLAVODOXIN_LIKE"/>
    <property type="match status" value="1"/>
</dbReference>
<protein>
    <submittedName>
        <fullName evidence="2">Flavodoxin</fullName>
    </submittedName>
</protein>
<evidence type="ECO:0000313" key="4">
    <source>
        <dbReference type="Proteomes" id="UP000077280"/>
    </source>
</evidence>
<evidence type="ECO:0000259" key="1">
    <source>
        <dbReference type="PROSITE" id="PS50902"/>
    </source>
</evidence>
<gene>
    <name evidence="3" type="ORF">A7K95_04635</name>
    <name evidence="2" type="ORF">GA842_02540</name>
</gene>
<dbReference type="Pfam" id="PF12682">
    <property type="entry name" value="Flavodoxin_4"/>
    <property type="match status" value="1"/>
</dbReference>
<dbReference type="InterPro" id="IPR029039">
    <property type="entry name" value="Flavoprotein-like_sf"/>
</dbReference>
<reference evidence="2" key="2">
    <citation type="submission" date="2019-10" db="EMBL/GenBank/DDBJ databases">
        <title>Malate fermentation in French cider.</title>
        <authorList>
            <person name="Cousin F.J."/>
            <person name="Medina Fernandez S."/>
            <person name="Misery B."/>
            <person name="Laplace J.-M."/>
            <person name="Cretenet M."/>
        </authorList>
    </citation>
    <scope>NUCLEOTIDE SEQUENCE</scope>
    <source>
        <strain evidence="2">UCMA15901</strain>
    </source>
</reference>
<sequence length="157" mass="17335">MAKKILIAYYSWSGNTERLAKIIQRVTNGKVFAMKVADGTFSTDMFDTSDRAKKQLETNQLPKLVGELPDVSNYDLVLVGGPVWSGEVSTPVRSFLQQITPSKTKLAPFYTDTVSADSYEKDFKHLVGTSQVVKGLGLTGSDWDTAEKAVVDWSESF</sequence>
<evidence type="ECO:0000313" key="2">
    <source>
        <dbReference type="EMBL" id="MDV7693774.1"/>
    </source>
</evidence>
<dbReference type="InterPro" id="IPR008254">
    <property type="entry name" value="Flavodoxin/NO_synth"/>
</dbReference>
<dbReference type="GO" id="GO:0010181">
    <property type="term" value="F:FMN binding"/>
    <property type="evidence" value="ECO:0007669"/>
    <property type="project" value="InterPro"/>
</dbReference>
<dbReference type="EMBL" id="LXND01000032">
    <property type="protein sequence ID" value="OAD64499.1"/>
    <property type="molecule type" value="Genomic_DNA"/>
</dbReference>
<evidence type="ECO:0000313" key="5">
    <source>
        <dbReference type="Proteomes" id="UP001275867"/>
    </source>
</evidence>